<evidence type="ECO:0000313" key="7">
    <source>
        <dbReference type="Proteomes" id="UP000663865"/>
    </source>
</evidence>
<evidence type="ECO:0000313" key="5">
    <source>
        <dbReference type="EMBL" id="CAF3617366.1"/>
    </source>
</evidence>
<dbReference type="EMBL" id="CAJNYV010003857">
    <property type="protein sequence ID" value="CAF3617366.1"/>
    <property type="molecule type" value="Genomic_DNA"/>
</dbReference>
<protein>
    <recommendedName>
        <fullName evidence="4">DED domain-containing protein</fullName>
    </recommendedName>
</protein>
<keyword evidence="3" id="KW-0472">Membrane</keyword>
<dbReference type="Gene3D" id="1.10.533.10">
    <property type="entry name" value="Death Domain, Fas"/>
    <property type="match status" value="1"/>
</dbReference>
<dbReference type="InterPro" id="IPR011042">
    <property type="entry name" value="6-blade_b-propeller_TolB-like"/>
</dbReference>
<organism evidence="5 7">
    <name type="scientific">Rotaria socialis</name>
    <dbReference type="NCBI Taxonomy" id="392032"/>
    <lineage>
        <taxon>Eukaryota</taxon>
        <taxon>Metazoa</taxon>
        <taxon>Spiralia</taxon>
        <taxon>Gnathifera</taxon>
        <taxon>Rotifera</taxon>
        <taxon>Eurotatoria</taxon>
        <taxon>Bdelloidea</taxon>
        <taxon>Philodinida</taxon>
        <taxon>Philodinidae</taxon>
        <taxon>Rotaria</taxon>
    </lineage>
</organism>
<dbReference type="Pfam" id="PF01436">
    <property type="entry name" value="NHL"/>
    <property type="match status" value="2"/>
</dbReference>
<dbReference type="InterPro" id="IPR001875">
    <property type="entry name" value="DED_dom"/>
</dbReference>
<name>A0A818P4I8_9BILA</name>
<dbReference type="EMBL" id="CAJOBS010000917">
    <property type="protein sequence ID" value="CAF4660096.1"/>
    <property type="molecule type" value="Genomic_DNA"/>
</dbReference>
<accession>A0A818P4I8</accession>
<dbReference type="SUPFAM" id="SSF47986">
    <property type="entry name" value="DEATH domain"/>
    <property type="match status" value="1"/>
</dbReference>
<evidence type="ECO:0000256" key="2">
    <source>
        <dbReference type="PROSITE-ProRule" id="PRU00504"/>
    </source>
</evidence>
<feature type="repeat" description="NHL" evidence="2">
    <location>
        <begin position="480"/>
        <end position="516"/>
    </location>
</feature>
<reference evidence="5" key="1">
    <citation type="submission" date="2021-02" db="EMBL/GenBank/DDBJ databases">
        <authorList>
            <person name="Nowell W R."/>
        </authorList>
    </citation>
    <scope>NUCLEOTIDE SEQUENCE</scope>
</reference>
<dbReference type="Proteomes" id="UP000663865">
    <property type="component" value="Unassembled WGS sequence"/>
</dbReference>
<dbReference type="GO" id="GO:0008270">
    <property type="term" value="F:zinc ion binding"/>
    <property type="evidence" value="ECO:0007669"/>
    <property type="project" value="UniProtKB-KW"/>
</dbReference>
<dbReference type="InterPro" id="IPR050952">
    <property type="entry name" value="TRIM-NHL_E3_ligases"/>
</dbReference>
<feature type="repeat" description="NHL" evidence="2">
    <location>
        <begin position="427"/>
        <end position="466"/>
    </location>
</feature>
<evidence type="ECO:0000256" key="1">
    <source>
        <dbReference type="ARBA" id="ARBA00022737"/>
    </source>
</evidence>
<dbReference type="Gene3D" id="2.120.10.30">
    <property type="entry name" value="TolB, C-terminal domain"/>
    <property type="match status" value="2"/>
</dbReference>
<dbReference type="CDD" id="cd05819">
    <property type="entry name" value="NHL"/>
    <property type="match status" value="1"/>
</dbReference>
<dbReference type="PANTHER" id="PTHR24104:SF25">
    <property type="entry name" value="PROTEIN LIN-41"/>
    <property type="match status" value="1"/>
</dbReference>
<dbReference type="PROSITE" id="PS50168">
    <property type="entry name" value="DED"/>
    <property type="match status" value="1"/>
</dbReference>
<dbReference type="InterPro" id="IPR011029">
    <property type="entry name" value="DEATH-like_dom_sf"/>
</dbReference>
<gene>
    <name evidence="5" type="ORF">KIK155_LOCUS21734</name>
    <name evidence="6" type="ORF">TOA249_LOCUS14635</name>
</gene>
<comment type="caution">
    <text evidence="5">The sequence shown here is derived from an EMBL/GenBank/DDBJ whole genome shotgun (WGS) entry which is preliminary data.</text>
</comment>
<dbReference type="AlphaFoldDB" id="A0A818P4I8"/>
<feature type="domain" description="DED" evidence="4">
    <location>
        <begin position="6"/>
        <end position="86"/>
    </location>
</feature>
<proteinExistence type="predicted"/>
<evidence type="ECO:0000256" key="3">
    <source>
        <dbReference type="SAM" id="Phobius"/>
    </source>
</evidence>
<dbReference type="GO" id="GO:0042981">
    <property type="term" value="P:regulation of apoptotic process"/>
    <property type="evidence" value="ECO:0007669"/>
    <property type="project" value="InterPro"/>
</dbReference>
<evidence type="ECO:0000259" key="4">
    <source>
        <dbReference type="PROSITE" id="PS50168"/>
    </source>
</evidence>
<keyword evidence="3" id="KW-1133">Transmembrane helix</keyword>
<dbReference type="PANTHER" id="PTHR24104">
    <property type="entry name" value="E3 UBIQUITIN-PROTEIN LIGASE NHLRC1-RELATED"/>
    <property type="match status" value="1"/>
</dbReference>
<evidence type="ECO:0000313" key="6">
    <source>
        <dbReference type="EMBL" id="CAF4660096.1"/>
    </source>
</evidence>
<keyword evidence="1" id="KW-0677">Repeat</keyword>
<dbReference type="InterPro" id="IPR001258">
    <property type="entry name" value="NHL_repeat"/>
</dbReference>
<dbReference type="PROSITE" id="PS51125">
    <property type="entry name" value="NHL"/>
    <property type="match status" value="2"/>
</dbReference>
<sequence>MNEQFDFRALLLRIQDLLSENDRHRLHFLLGEDVPRYLRDDFSFSGTLRLLDSLFEKAFISDQDCDYLIEAFNKIHCHDAMRRLQGYQLARKQSNQRSFSLQDILLQDSEDDKICPPRIMRDIADPIMIEDSSTSLTDIALQYNPPISSPSGSNQTDKNIHRSSRMNTIFRIPLTLREYILLMIITILATLASLLAIKLWSKYSQPNTITVSGIPNISLNARWSQNGVTAAGGHGAGNATNQLNSPFGLSIDDDQTIVIADWGNNRIVEWKKGDKKGRVFSSGHNQINIYYQLHYPTDVLIDKATDSVIICSNGNGRVLRWPRRSGSTEREVLINGISCYGLAMDDQKLLYISDAVSNEIRRYNTGDQNGTVIAGGHGRGDGLNQFDDAFYIFVDQKQAVYVSDNENHRVMKWDKCATEGIVVAGGHGVGSALTQLNFPQGLFVDTLGTVYVADSRNNRVVRWPKGAQQGFVIVGGNGLGERATQLNAPWGLSFDRYGSLYVVDSSNNRVQRFSLE</sequence>
<feature type="transmembrane region" description="Helical" evidence="3">
    <location>
        <begin position="179"/>
        <end position="200"/>
    </location>
</feature>
<dbReference type="Proteomes" id="UP000663838">
    <property type="component" value="Unassembled WGS sequence"/>
</dbReference>
<keyword evidence="3" id="KW-0812">Transmembrane</keyword>
<dbReference type="SUPFAM" id="SSF101898">
    <property type="entry name" value="NHL repeat"/>
    <property type="match status" value="1"/>
</dbReference>